<feature type="compositionally biased region" description="Basic and acidic residues" evidence="1">
    <location>
        <begin position="635"/>
        <end position="652"/>
    </location>
</feature>
<dbReference type="EMBL" id="JAUEPO010000004">
    <property type="protein sequence ID" value="KAK3324489.1"/>
    <property type="molecule type" value="Genomic_DNA"/>
</dbReference>
<protein>
    <submittedName>
        <fullName evidence="2">Uncharacterized protein</fullName>
    </submittedName>
</protein>
<gene>
    <name evidence="2" type="ORF">B0T19DRAFT_428699</name>
</gene>
<organism evidence="2 3">
    <name type="scientific">Cercophora scortea</name>
    <dbReference type="NCBI Taxonomy" id="314031"/>
    <lineage>
        <taxon>Eukaryota</taxon>
        <taxon>Fungi</taxon>
        <taxon>Dikarya</taxon>
        <taxon>Ascomycota</taxon>
        <taxon>Pezizomycotina</taxon>
        <taxon>Sordariomycetes</taxon>
        <taxon>Sordariomycetidae</taxon>
        <taxon>Sordariales</taxon>
        <taxon>Lasiosphaeriaceae</taxon>
        <taxon>Cercophora</taxon>
    </lineage>
</organism>
<keyword evidence="3" id="KW-1185">Reference proteome</keyword>
<reference evidence="2" key="2">
    <citation type="submission" date="2023-06" db="EMBL/GenBank/DDBJ databases">
        <authorList>
            <consortium name="Lawrence Berkeley National Laboratory"/>
            <person name="Haridas S."/>
            <person name="Hensen N."/>
            <person name="Bonometti L."/>
            <person name="Westerberg I."/>
            <person name="Brannstrom I.O."/>
            <person name="Guillou S."/>
            <person name="Cros-Aarteil S."/>
            <person name="Calhoun S."/>
            <person name="Kuo A."/>
            <person name="Mondo S."/>
            <person name="Pangilinan J."/>
            <person name="Riley R."/>
            <person name="Labutti K."/>
            <person name="Andreopoulos B."/>
            <person name="Lipzen A."/>
            <person name="Chen C."/>
            <person name="Yanf M."/>
            <person name="Daum C."/>
            <person name="Ng V."/>
            <person name="Clum A."/>
            <person name="Steindorff A."/>
            <person name="Ohm R."/>
            <person name="Martin F."/>
            <person name="Silar P."/>
            <person name="Natvig D."/>
            <person name="Lalanne C."/>
            <person name="Gautier V."/>
            <person name="Ament-Velasquez S.L."/>
            <person name="Kruys A."/>
            <person name="Hutchinson M.I."/>
            <person name="Powell A.J."/>
            <person name="Barry K."/>
            <person name="Miller A.N."/>
            <person name="Grigoriev I.V."/>
            <person name="Debuchy R."/>
            <person name="Gladieux P."/>
            <person name="Thoren M.H."/>
            <person name="Johannesson H."/>
        </authorList>
    </citation>
    <scope>NUCLEOTIDE SEQUENCE</scope>
    <source>
        <strain evidence="2">SMH4131-1</strain>
    </source>
</reference>
<proteinExistence type="predicted"/>
<comment type="caution">
    <text evidence="2">The sequence shown here is derived from an EMBL/GenBank/DDBJ whole genome shotgun (WGS) entry which is preliminary data.</text>
</comment>
<accession>A0AAE0IG32</accession>
<evidence type="ECO:0000313" key="3">
    <source>
        <dbReference type="Proteomes" id="UP001286456"/>
    </source>
</evidence>
<evidence type="ECO:0000256" key="1">
    <source>
        <dbReference type="SAM" id="MobiDB-lite"/>
    </source>
</evidence>
<dbReference type="AlphaFoldDB" id="A0AAE0IG32"/>
<feature type="compositionally biased region" description="Polar residues" evidence="1">
    <location>
        <begin position="592"/>
        <end position="605"/>
    </location>
</feature>
<feature type="region of interest" description="Disordered" evidence="1">
    <location>
        <begin position="570"/>
        <end position="658"/>
    </location>
</feature>
<sequence>MRTRSLSFGLRHDRPHHHHQYLDKCTRFGILASTFQNHHQPTKSTRSKPVLSLKVRRRYFCRVASLQSILAMEAPKRTEKGSTLDETYASSSLIPSNKKSRRIYHDAEIKTGNFSKADYDERFLFVSGELQKALESHPGLQGMKEIAYYLRMVGESPEAARPSIVVVCGEAGFKDIKALLDERGGRLHCGKFKSPFLPLFRGRRESIERPPVPPLELVYYRTPYGGITRNMSSGPLKARLRNDQTWCGSIIQFESRAATLGLTVYVDGFFGVMTVDHLFPDTPDVANDSSNDHSRSTNLLTDLATSSGLTFPIERPESRDSMDRTPLESLGDNAEAGHIAMQAYPYNAHSPDPYGTWYFSPDDEFDSNSVTSELDRDEVQSTDNFQGVTDMPSEIFNIDQPEEEWERILPSHPLDLSEPYLDWALTKPLPNYEISGERPSMFVSPEGSSTGTLVALGTLSKPPGSGQVKVFVVSGLRGVLRGRLLAGSVLIGSAPGQGLCQVWPLRLDSDPGTILKGECGSVVVDQGTNDVYGHVVGSGPFGDAYVVTLEHILAQVKTCFDAVHVAISPPRRGGAASAGVTRYTASEPGPNPRQQDPSNPTSPTEDNMLDQPREMPESEPQLRYGSQDEFDEDLVSDRPDLVEKETHPRTQREATSSMIDVPHQMLDAQDVTKTGQAEIGAPMTAAFTTQLPVSGGSSSSHTSPKLMRHWFWFCHECGEGPYPFDLSTHCVNPSCYSAHARCEFCRLESETLGPG</sequence>
<name>A0AAE0IG32_9PEZI</name>
<dbReference type="Proteomes" id="UP001286456">
    <property type="component" value="Unassembled WGS sequence"/>
</dbReference>
<reference evidence="2" key="1">
    <citation type="journal article" date="2023" name="Mol. Phylogenet. Evol.">
        <title>Genome-scale phylogeny and comparative genomics of the fungal order Sordariales.</title>
        <authorList>
            <person name="Hensen N."/>
            <person name="Bonometti L."/>
            <person name="Westerberg I."/>
            <person name="Brannstrom I.O."/>
            <person name="Guillou S."/>
            <person name="Cros-Aarteil S."/>
            <person name="Calhoun S."/>
            <person name="Haridas S."/>
            <person name="Kuo A."/>
            <person name="Mondo S."/>
            <person name="Pangilinan J."/>
            <person name="Riley R."/>
            <person name="LaButti K."/>
            <person name="Andreopoulos B."/>
            <person name="Lipzen A."/>
            <person name="Chen C."/>
            <person name="Yan M."/>
            <person name="Daum C."/>
            <person name="Ng V."/>
            <person name="Clum A."/>
            <person name="Steindorff A."/>
            <person name="Ohm R.A."/>
            <person name="Martin F."/>
            <person name="Silar P."/>
            <person name="Natvig D.O."/>
            <person name="Lalanne C."/>
            <person name="Gautier V."/>
            <person name="Ament-Velasquez S.L."/>
            <person name="Kruys A."/>
            <person name="Hutchinson M.I."/>
            <person name="Powell A.J."/>
            <person name="Barry K."/>
            <person name="Miller A.N."/>
            <person name="Grigoriev I.V."/>
            <person name="Debuchy R."/>
            <person name="Gladieux P."/>
            <person name="Hiltunen Thoren M."/>
            <person name="Johannesson H."/>
        </authorList>
    </citation>
    <scope>NUCLEOTIDE SEQUENCE</scope>
    <source>
        <strain evidence="2">SMH4131-1</strain>
    </source>
</reference>
<evidence type="ECO:0000313" key="2">
    <source>
        <dbReference type="EMBL" id="KAK3324489.1"/>
    </source>
</evidence>